<evidence type="ECO:0000313" key="2">
    <source>
        <dbReference type="Proteomes" id="UP001159427"/>
    </source>
</evidence>
<dbReference type="EMBL" id="CALNXI010003176">
    <property type="protein sequence ID" value="CAH3192426.1"/>
    <property type="molecule type" value="Genomic_DNA"/>
</dbReference>
<keyword evidence="2" id="KW-1185">Reference proteome</keyword>
<sequence length="360" mass="40701">MNVASVSHVKISRIPTPVKRLVCHKEPGNNPKVRIVLECHVIDKLYRHKAVPSNQPTKIQLVSTDPSQMAGIKNPKLSIALSLRNAQILTDAIWASSLRDSLKKKFLLDVAAQCENLGKTEKGGKPAVLKDNYEALRTFSWLKVVEEGHRRCPDVIDFILTICAPALWETVNKTKKGESRIPAIGLAYAVMMLQANQQLSLVQRMNTLVLCHGHAEKIVKKQGVLLSHTFMINLLDLIGGHFHDKIVELVKAGKKSYTVNDNLNCKTTVVDHRNKQHNWFASIRPLADIQNFSNENYLLTSEEIKKLQSDFKVLVGRIFLEFFKQPQFAAVKKLVPQHILHRYTKEMSSKSEVLPLPIQF</sequence>
<organism evidence="1 2">
    <name type="scientific">Porites evermanni</name>
    <dbReference type="NCBI Taxonomy" id="104178"/>
    <lineage>
        <taxon>Eukaryota</taxon>
        <taxon>Metazoa</taxon>
        <taxon>Cnidaria</taxon>
        <taxon>Anthozoa</taxon>
        <taxon>Hexacorallia</taxon>
        <taxon>Scleractinia</taxon>
        <taxon>Fungiina</taxon>
        <taxon>Poritidae</taxon>
        <taxon>Porites</taxon>
    </lineage>
</organism>
<comment type="caution">
    <text evidence="1">The sequence shown here is derived from an EMBL/GenBank/DDBJ whole genome shotgun (WGS) entry which is preliminary data.</text>
</comment>
<reference evidence="1 2" key="1">
    <citation type="submission" date="2022-05" db="EMBL/GenBank/DDBJ databases">
        <authorList>
            <consortium name="Genoscope - CEA"/>
            <person name="William W."/>
        </authorList>
    </citation>
    <scope>NUCLEOTIDE SEQUENCE [LARGE SCALE GENOMIC DNA]</scope>
</reference>
<evidence type="ECO:0000313" key="1">
    <source>
        <dbReference type="EMBL" id="CAH3192426.1"/>
    </source>
</evidence>
<dbReference type="Proteomes" id="UP001159427">
    <property type="component" value="Unassembled WGS sequence"/>
</dbReference>
<accession>A0ABN8SP43</accession>
<protein>
    <submittedName>
        <fullName evidence="1">Uncharacterized protein</fullName>
    </submittedName>
</protein>
<name>A0ABN8SP43_9CNID</name>
<gene>
    <name evidence="1" type="ORF">PEVE_00023866</name>
</gene>
<proteinExistence type="predicted"/>